<keyword evidence="2" id="KW-0808">Transferase</keyword>
<dbReference type="eggNOG" id="COG0438">
    <property type="taxonomic scope" value="Bacteria"/>
</dbReference>
<dbReference type="Gene3D" id="3.40.50.2000">
    <property type="entry name" value="Glycogen Phosphorylase B"/>
    <property type="match status" value="1"/>
</dbReference>
<keyword evidence="2" id="KW-0328">Glycosyltransferase</keyword>
<dbReference type="HOGENOM" id="CLU_058587_0_0_9"/>
<reference evidence="2 3" key="2">
    <citation type="submission" date="2009-02" db="EMBL/GenBank/DDBJ databases">
        <title>Draft genome sequence of Holdemania filiformis DSM 12042.</title>
        <authorList>
            <person name="Sudarsanam P."/>
            <person name="Ley R."/>
            <person name="Guruge J."/>
            <person name="Turnbaugh P.J."/>
            <person name="Mahowald M."/>
            <person name="Liep D."/>
            <person name="Gordon J."/>
        </authorList>
    </citation>
    <scope>NUCLEOTIDE SEQUENCE [LARGE SCALE GENOMIC DNA]</scope>
    <source>
        <strain evidence="2 3">DSM 12042</strain>
    </source>
</reference>
<evidence type="ECO:0000259" key="1">
    <source>
        <dbReference type="Pfam" id="PF00534"/>
    </source>
</evidence>
<dbReference type="GO" id="GO:0016757">
    <property type="term" value="F:glycosyltransferase activity"/>
    <property type="evidence" value="ECO:0007669"/>
    <property type="project" value="UniProtKB-KW"/>
</dbReference>
<dbReference type="AlphaFoldDB" id="B9Y7D7"/>
<dbReference type="InterPro" id="IPR001296">
    <property type="entry name" value="Glyco_trans_1"/>
</dbReference>
<dbReference type="STRING" id="545696.HOLDEFILI_01732"/>
<proteinExistence type="predicted"/>
<evidence type="ECO:0000313" key="3">
    <source>
        <dbReference type="Proteomes" id="UP000005950"/>
    </source>
</evidence>
<gene>
    <name evidence="2" type="ORF">HOLDEFILI_01732</name>
</gene>
<dbReference type="Proteomes" id="UP000005950">
    <property type="component" value="Unassembled WGS sequence"/>
</dbReference>
<comment type="caution">
    <text evidence="2">The sequence shown here is derived from an EMBL/GenBank/DDBJ whole genome shotgun (WGS) entry which is preliminary data.</text>
</comment>
<dbReference type="Pfam" id="PF00534">
    <property type="entry name" value="Glycos_transf_1"/>
    <property type="match status" value="1"/>
</dbReference>
<accession>B9Y7D7</accession>
<dbReference type="SUPFAM" id="SSF53756">
    <property type="entry name" value="UDP-Glycosyltransferase/glycogen phosphorylase"/>
    <property type="match status" value="1"/>
</dbReference>
<evidence type="ECO:0000313" key="2">
    <source>
        <dbReference type="EMBL" id="EEF68095.1"/>
    </source>
</evidence>
<dbReference type="PANTHER" id="PTHR12526:SF637">
    <property type="entry name" value="GLYCOSYLTRANSFERASE EPSF-RELATED"/>
    <property type="match status" value="1"/>
</dbReference>
<feature type="domain" description="Glycosyl transferase family 1" evidence="1">
    <location>
        <begin position="211"/>
        <end position="346"/>
    </location>
</feature>
<organism evidence="2 3">
    <name type="scientific">Holdemania filiformis DSM 12042</name>
    <dbReference type="NCBI Taxonomy" id="545696"/>
    <lineage>
        <taxon>Bacteria</taxon>
        <taxon>Bacillati</taxon>
        <taxon>Bacillota</taxon>
        <taxon>Erysipelotrichia</taxon>
        <taxon>Erysipelotrichales</taxon>
        <taxon>Erysipelotrichaceae</taxon>
        <taxon>Holdemania</taxon>
    </lineage>
</organism>
<name>B9Y7D7_9FIRM</name>
<dbReference type="EMBL" id="ACCF01000096">
    <property type="protein sequence ID" value="EEF68095.1"/>
    <property type="molecule type" value="Genomic_DNA"/>
</dbReference>
<protein>
    <submittedName>
        <fullName evidence="2">Glycosyltransferase, group 1 family protein</fullName>
        <ecNumber evidence="2">2.4.-.-</ecNumber>
    </submittedName>
</protein>
<dbReference type="PANTHER" id="PTHR12526">
    <property type="entry name" value="GLYCOSYLTRANSFERASE"/>
    <property type="match status" value="1"/>
</dbReference>
<dbReference type="OrthoDB" id="9806653at2"/>
<reference evidence="2 3" key="1">
    <citation type="submission" date="2008-12" db="EMBL/GenBank/DDBJ databases">
        <authorList>
            <person name="Fulton L."/>
            <person name="Clifton S."/>
            <person name="Fulton B."/>
            <person name="Xu J."/>
            <person name="Minx P."/>
            <person name="Pepin K.H."/>
            <person name="Johnson M."/>
            <person name="Bhonagiri V."/>
            <person name="Nash W.E."/>
            <person name="Mardis E.R."/>
            <person name="Wilson R.K."/>
        </authorList>
    </citation>
    <scope>NUCLEOTIDE SEQUENCE [LARGE SCALE GENOMIC DNA]</scope>
    <source>
        <strain evidence="2 3">DSM 12042</strain>
    </source>
</reference>
<sequence>MTKIFIASEFRCHVYKDKYYLSTKAYSIYKRYSDAFGEVILCSRFIKTNKLEKGLIKADFIKSVIDIQYLYNVLLGKYNGIIKTKIDECDLVIGRLPSIIAYRACDISAKLNKPYMVELMCDGWKPYWNHGMLGKFVAPYMYLKMKKITYNANYAIYVTEKYLQKYYPCKSVYINASNVTIQELYPEVLNKRLLRIKNKEDYQKLSLMTSANVDLLSKGQEYVVKAINLLKQKGIRITYFLAGSGDQKYLLEIAKKYGVDDCLVFLGKLTLEEIFERIDNNIDIYIQPSLQEGLPRAVIEAMSRACPCLGARTAGIPELLDDDCIFKPKSAIDIAETIQKVCKNGLTEYAIRNFNKSKEFVEEVLNVRRNRYFNMIKAEIKE</sequence>
<dbReference type="EC" id="2.4.-.-" evidence="2"/>
<dbReference type="CDD" id="cd03801">
    <property type="entry name" value="GT4_PimA-like"/>
    <property type="match status" value="1"/>
</dbReference>
<dbReference type="RefSeq" id="WP_006058922.1">
    <property type="nucleotide sequence ID" value="NZ_GG657556.1"/>
</dbReference>